<sequence length="279" mass="30215">MNKVDLHTHTTASDGMFPPAMNVKLAKEAGLSGLAITDHDTVAGVPEALLAGAELGIAVVPGVEISTSEQGKDIHILGYGISIDDPELLLRLQALRNTRNRRNEEILTKLAELDMRVTLEELESAAGKSSKKEGSIGRPHIARALMDKGYVTDIREAFDRYLGEGMPAYANLARIAPVEAIRWIHDAGGIAIIAHPGLYDMDELVLTLLDTGEADGLEAFHSNHDREMEQRYAKWAAGRGKMATGGSDFHGIKDGVSFHGALGSRWTDADIVNRLIMTK</sequence>
<accession>A0A7Z2ZLV5</accession>
<dbReference type="EMBL" id="CP051680">
    <property type="protein sequence ID" value="QJD83482.1"/>
    <property type="molecule type" value="Genomic_DNA"/>
</dbReference>
<keyword evidence="3" id="KW-1185">Reference proteome</keyword>
<evidence type="ECO:0000313" key="2">
    <source>
        <dbReference type="EMBL" id="QJD83482.1"/>
    </source>
</evidence>
<dbReference type="Gene3D" id="1.10.150.650">
    <property type="match status" value="1"/>
</dbReference>
<dbReference type="InterPro" id="IPR016195">
    <property type="entry name" value="Pol/histidinol_Pase-like"/>
</dbReference>
<dbReference type="GO" id="GO:0004534">
    <property type="term" value="F:5'-3' RNA exonuclease activity"/>
    <property type="evidence" value="ECO:0007669"/>
    <property type="project" value="TreeGrafter"/>
</dbReference>
<dbReference type="Pfam" id="PF02811">
    <property type="entry name" value="PHP"/>
    <property type="match status" value="1"/>
</dbReference>
<dbReference type="AlphaFoldDB" id="A0A7Z2ZLV5"/>
<dbReference type="InterPro" id="IPR004013">
    <property type="entry name" value="PHP_dom"/>
</dbReference>
<protein>
    <submittedName>
        <fullName evidence="2">PHP domain-containing protein</fullName>
    </submittedName>
</protein>
<dbReference type="PANTHER" id="PTHR42924">
    <property type="entry name" value="EXONUCLEASE"/>
    <property type="match status" value="1"/>
</dbReference>
<organism evidence="2 3">
    <name type="scientific">Cohnella herbarum</name>
    <dbReference type="NCBI Taxonomy" id="2728023"/>
    <lineage>
        <taxon>Bacteria</taxon>
        <taxon>Bacillati</taxon>
        <taxon>Bacillota</taxon>
        <taxon>Bacilli</taxon>
        <taxon>Bacillales</taxon>
        <taxon>Paenibacillaceae</taxon>
        <taxon>Cohnella</taxon>
    </lineage>
</organism>
<dbReference type="KEGG" id="cheb:HH215_10010"/>
<feature type="domain" description="Polymerase/histidinol phosphatase N-terminal" evidence="1">
    <location>
        <begin position="4"/>
        <end position="69"/>
    </location>
</feature>
<dbReference type="SUPFAM" id="SSF89550">
    <property type="entry name" value="PHP domain-like"/>
    <property type="match status" value="1"/>
</dbReference>
<name>A0A7Z2ZLV5_9BACL</name>
<proteinExistence type="predicted"/>
<dbReference type="SMART" id="SM00481">
    <property type="entry name" value="POLIIIAc"/>
    <property type="match status" value="1"/>
</dbReference>
<evidence type="ECO:0000313" key="3">
    <source>
        <dbReference type="Proteomes" id="UP000502248"/>
    </source>
</evidence>
<dbReference type="RefSeq" id="WP_169279773.1">
    <property type="nucleotide sequence ID" value="NZ_CP051680.1"/>
</dbReference>
<dbReference type="CDD" id="cd07438">
    <property type="entry name" value="PHP_HisPPase_AMP"/>
    <property type="match status" value="1"/>
</dbReference>
<dbReference type="InterPro" id="IPR052018">
    <property type="entry name" value="PHP_domain"/>
</dbReference>
<dbReference type="PANTHER" id="PTHR42924:SF3">
    <property type="entry name" value="POLYMERASE_HISTIDINOL PHOSPHATASE N-TERMINAL DOMAIN-CONTAINING PROTEIN"/>
    <property type="match status" value="1"/>
</dbReference>
<dbReference type="GO" id="GO:0035312">
    <property type="term" value="F:5'-3' DNA exonuclease activity"/>
    <property type="evidence" value="ECO:0007669"/>
    <property type="project" value="TreeGrafter"/>
</dbReference>
<evidence type="ECO:0000259" key="1">
    <source>
        <dbReference type="SMART" id="SM00481"/>
    </source>
</evidence>
<dbReference type="Gene3D" id="3.20.20.140">
    <property type="entry name" value="Metal-dependent hydrolases"/>
    <property type="match status" value="1"/>
</dbReference>
<dbReference type="Proteomes" id="UP000502248">
    <property type="component" value="Chromosome"/>
</dbReference>
<reference evidence="2 3" key="1">
    <citation type="submission" date="2020-04" db="EMBL/GenBank/DDBJ databases">
        <title>Genome sequencing of novel species.</title>
        <authorList>
            <person name="Heo J."/>
            <person name="Kim S.-J."/>
            <person name="Kim J.-S."/>
            <person name="Hong S.-B."/>
            <person name="Kwon S.-W."/>
        </authorList>
    </citation>
    <scope>NUCLEOTIDE SEQUENCE [LARGE SCALE GENOMIC DNA]</scope>
    <source>
        <strain evidence="2 3">MFER-1</strain>
    </source>
</reference>
<gene>
    <name evidence="2" type="ORF">HH215_10010</name>
</gene>
<dbReference type="InterPro" id="IPR003141">
    <property type="entry name" value="Pol/His_phosphatase_N"/>
</dbReference>